<dbReference type="EMBL" id="KV784405">
    <property type="protein sequence ID" value="OEU06608.1"/>
    <property type="molecule type" value="Genomic_DNA"/>
</dbReference>
<gene>
    <name evidence="3" type="ORF">FRACYDRAFT_254157</name>
</gene>
<dbReference type="InParanoid" id="A0A1E7EL30"/>
<accession>A0A1E7EL30</accession>
<sequence length="624" mass="69553">MVTTSEQQGTVLDMTAKAATQPQSQTHPEDDDVLSSIRAIKEIVEKEFSLSEHNRRRLSISSVDEGAVVNENENDNNAAPDAPANATNNNIEDYNSWKNQCYRLKQELYEIKNKNKFEFQQKINELQSIKKHLTDSELELKCELDMKTILQDTVTSQNIHSQTLTNQLNISKENQKLLQTKLSNLVTSLDNEKTSIESERLTSRQLVEEKQFFIDDIQKRCDLEEIKTLRLDNECTTMKLKIQQQTIIIQKQMEEAEKIKTLHIESMQRMQDLLEQSTAATATVTAASTSATATAIVDDFKTDLVVKALKVQVKRLTESNTKLLDEKDEAAANAAANATANATGTTGAGTSQIVFELESSKKQMIIIQELKKIIQQKKSAYEKLLVDYENEKEMNNANNNGMTTAAITPIDTSAEPTTTSLQKKLHALEAGLVKDSNTIKSLENQISSTEKQSQKTKGSSNVVVVLRKKKHLLDGMKKQYRTKSILVSNDIINLQLKRLVEIQRRGTNVGNIQQLNEWNVAIKKLSENHSRIITLRNSLQEQEKEDNNKESSSSSSSSTNNNNGGSINDGATTAAATAAFTATTTAADAGATGGGKFCYGNDENVRKRVDYKMKDGWMDGWMDG</sequence>
<dbReference type="OrthoDB" id="57373at2759"/>
<evidence type="ECO:0000256" key="2">
    <source>
        <dbReference type="SAM" id="MobiDB-lite"/>
    </source>
</evidence>
<evidence type="ECO:0000313" key="3">
    <source>
        <dbReference type="EMBL" id="OEU06608.1"/>
    </source>
</evidence>
<evidence type="ECO:0000256" key="1">
    <source>
        <dbReference type="SAM" id="Coils"/>
    </source>
</evidence>
<proteinExistence type="predicted"/>
<dbReference type="Proteomes" id="UP000095751">
    <property type="component" value="Unassembled WGS sequence"/>
</dbReference>
<feature type="coiled-coil region" evidence="1">
    <location>
        <begin position="432"/>
        <end position="459"/>
    </location>
</feature>
<reference evidence="3 4" key="1">
    <citation type="submission" date="2016-09" db="EMBL/GenBank/DDBJ databases">
        <title>Extensive genetic diversity and differential bi-allelic expression allows diatom success in the polar Southern Ocean.</title>
        <authorList>
            <consortium name="DOE Joint Genome Institute"/>
            <person name="Mock T."/>
            <person name="Otillar R.P."/>
            <person name="Strauss J."/>
            <person name="Dupont C."/>
            <person name="Frickenhaus S."/>
            <person name="Maumus F."/>
            <person name="Mcmullan M."/>
            <person name="Sanges R."/>
            <person name="Schmutz J."/>
            <person name="Toseland A."/>
            <person name="Valas R."/>
            <person name="Veluchamy A."/>
            <person name="Ward B.J."/>
            <person name="Allen A."/>
            <person name="Barry K."/>
            <person name="Falciatore A."/>
            <person name="Ferrante M."/>
            <person name="Fortunato A.E."/>
            <person name="Gloeckner G."/>
            <person name="Gruber A."/>
            <person name="Hipkin R."/>
            <person name="Janech M."/>
            <person name="Kroth P."/>
            <person name="Leese F."/>
            <person name="Lindquist E."/>
            <person name="Lyon B.R."/>
            <person name="Martin J."/>
            <person name="Mayer C."/>
            <person name="Parker M."/>
            <person name="Quesneville H."/>
            <person name="Raymond J."/>
            <person name="Uhlig C."/>
            <person name="Valentin K.U."/>
            <person name="Worden A.Z."/>
            <person name="Armbrust E.V."/>
            <person name="Bowler C."/>
            <person name="Green B."/>
            <person name="Moulton V."/>
            <person name="Van Oosterhout C."/>
            <person name="Grigoriev I."/>
        </authorList>
    </citation>
    <scope>NUCLEOTIDE SEQUENCE [LARGE SCALE GENOMIC DNA]</scope>
    <source>
        <strain evidence="3 4">CCMP1102</strain>
    </source>
</reference>
<feature type="compositionally biased region" description="Low complexity" evidence="2">
    <location>
        <begin position="550"/>
        <end position="569"/>
    </location>
</feature>
<feature type="region of interest" description="Disordered" evidence="2">
    <location>
        <begin position="537"/>
        <end position="569"/>
    </location>
</feature>
<name>A0A1E7EL30_9STRA</name>
<keyword evidence="1" id="KW-0175">Coiled coil</keyword>
<feature type="region of interest" description="Disordered" evidence="2">
    <location>
        <begin position="1"/>
        <end position="32"/>
    </location>
</feature>
<feature type="compositionally biased region" description="Polar residues" evidence="2">
    <location>
        <begin position="1"/>
        <end position="10"/>
    </location>
</feature>
<keyword evidence="4" id="KW-1185">Reference proteome</keyword>
<dbReference type="AlphaFoldDB" id="A0A1E7EL30"/>
<feature type="coiled-coil region" evidence="1">
    <location>
        <begin position="306"/>
        <end position="333"/>
    </location>
</feature>
<dbReference type="KEGG" id="fcy:FRACYDRAFT_254157"/>
<organism evidence="3 4">
    <name type="scientific">Fragilariopsis cylindrus CCMP1102</name>
    <dbReference type="NCBI Taxonomy" id="635003"/>
    <lineage>
        <taxon>Eukaryota</taxon>
        <taxon>Sar</taxon>
        <taxon>Stramenopiles</taxon>
        <taxon>Ochrophyta</taxon>
        <taxon>Bacillariophyta</taxon>
        <taxon>Bacillariophyceae</taxon>
        <taxon>Bacillariophycidae</taxon>
        <taxon>Bacillariales</taxon>
        <taxon>Bacillariaceae</taxon>
        <taxon>Fragilariopsis</taxon>
    </lineage>
</organism>
<protein>
    <submittedName>
        <fullName evidence="3">Uncharacterized protein</fullName>
    </submittedName>
</protein>
<evidence type="ECO:0000313" key="4">
    <source>
        <dbReference type="Proteomes" id="UP000095751"/>
    </source>
</evidence>